<protein>
    <submittedName>
        <fullName evidence="1">Uncharacterized protein</fullName>
    </submittedName>
</protein>
<proteinExistence type="predicted"/>
<dbReference type="RefSeq" id="WP_144398953.1">
    <property type="nucleotide sequence ID" value="NZ_VJXW01000036.1"/>
</dbReference>
<gene>
    <name evidence="1" type="ORF">FL857_11815</name>
</gene>
<comment type="caution">
    <text evidence="1">The sequence shown here is derived from an EMBL/GenBank/DDBJ whole genome shotgun (WGS) entry which is preliminary data.</text>
</comment>
<evidence type="ECO:0000313" key="1">
    <source>
        <dbReference type="EMBL" id="TRW22099.1"/>
    </source>
</evidence>
<evidence type="ECO:0000313" key="2">
    <source>
        <dbReference type="Proteomes" id="UP000319424"/>
    </source>
</evidence>
<organism evidence="1 2">
    <name type="scientific">Criibacterium bergeronii</name>
    <dbReference type="NCBI Taxonomy" id="1871336"/>
    <lineage>
        <taxon>Bacteria</taxon>
        <taxon>Bacillati</taxon>
        <taxon>Bacillota</taxon>
        <taxon>Clostridia</taxon>
        <taxon>Peptostreptococcales</taxon>
        <taxon>Filifactoraceae</taxon>
        <taxon>Criibacterium</taxon>
    </lineage>
</organism>
<dbReference type="Proteomes" id="UP000319424">
    <property type="component" value="Unassembled WGS sequence"/>
</dbReference>
<sequence length="91" mass="10100">MAPDTPQIRAELEKRAADLAEKIGYKPQTREYIKLVEKYVDLRNIPPSVVEDAIENTISTPSKYLDTFIHETGDVKVVVNGAGDVISAMPK</sequence>
<accession>A0A552UV72</accession>
<dbReference type="OrthoDB" id="1878078at2"/>
<dbReference type="EMBL" id="VJXW01000036">
    <property type="protein sequence ID" value="TRW22099.1"/>
    <property type="molecule type" value="Genomic_DNA"/>
</dbReference>
<dbReference type="AlphaFoldDB" id="A0A552UV72"/>
<reference evidence="1 2" key="1">
    <citation type="submission" date="2019-07" db="EMBL/GenBank/DDBJ databases">
        <title>Criibacterium bergeronii gen. nov., sp. nov. isolated from human clinical samples.</title>
        <authorList>
            <person name="Maheux A.F."/>
            <person name="Boudreau D.K."/>
            <person name="Berube E."/>
            <person name="Brodeur S."/>
            <person name="Bernard K.A."/>
            <person name="Abed J.Y."/>
            <person name="Ducrey E."/>
            <person name="Guay E.F."/>
            <person name="Raymond F."/>
            <person name="Corbeil J."/>
            <person name="Domingo M.-C."/>
            <person name="Roy P.H."/>
            <person name="Boissinot M."/>
            <person name="Tocheva E.I."/>
            <person name="Omar R.F."/>
        </authorList>
    </citation>
    <scope>NUCLEOTIDE SEQUENCE [LARGE SCALE GENOMIC DNA]</scope>
    <source>
        <strain evidence="1 2">CCRI-24246</strain>
    </source>
</reference>
<name>A0A552UV72_9FIRM</name>